<keyword evidence="4" id="KW-0131">Cell cycle</keyword>
<keyword evidence="4" id="KW-0132">Cell division</keyword>
<dbReference type="InterPro" id="IPR012338">
    <property type="entry name" value="Beta-lactam/transpept-like"/>
</dbReference>
<keyword evidence="1" id="KW-0812">Transmembrane</keyword>
<dbReference type="PANTHER" id="PTHR30627:SF24">
    <property type="entry name" value="PENICILLIN-BINDING PROTEIN 4B"/>
    <property type="match status" value="1"/>
</dbReference>
<dbReference type="GO" id="GO:0005886">
    <property type="term" value="C:plasma membrane"/>
    <property type="evidence" value="ECO:0007669"/>
    <property type="project" value="TreeGrafter"/>
</dbReference>
<feature type="domain" description="Penicillin binding protein A dimerisation" evidence="3">
    <location>
        <begin position="77"/>
        <end position="156"/>
    </location>
</feature>
<dbReference type="InterPro" id="IPR001460">
    <property type="entry name" value="PCN-bd_Tpept"/>
</dbReference>
<dbReference type="SUPFAM" id="SSF56601">
    <property type="entry name" value="beta-lactamase/transpeptidase-like"/>
    <property type="match status" value="1"/>
</dbReference>
<feature type="transmembrane region" description="Helical" evidence="1">
    <location>
        <begin position="30"/>
        <end position="53"/>
    </location>
</feature>
<dbReference type="EMBL" id="RJVG01000003">
    <property type="protein sequence ID" value="ROR29423.1"/>
    <property type="molecule type" value="Genomic_DNA"/>
</dbReference>
<comment type="caution">
    <text evidence="4">The sequence shown here is derived from an EMBL/GenBank/DDBJ whole genome shotgun (WGS) entry which is preliminary data.</text>
</comment>
<accession>A0A3N1XRX9</accession>
<evidence type="ECO:0000256" key="1">
    <source>
        <dbReference type="SAM" id="Phobius"/>
    </source>
</evidence>
<dbReference type="Pfam" id="PF00905">
    <property type="entry name" value="Transpeptidase"/>
    <property type="match status" value="1"/>
</dbReference>
<dbReference type="Proteomes" id="UP000273083">
    <property type="component" value="Unassembled WGS sequence"/>
</dbReference>
<dbReference type="AlphaFoldDB" id="A0A3N1XRX9"/>
<sequence>MNRNQKENNDVLIEENIKSLDKTKNPNREIVMITYIFVGLFVLLTTYFAYFLFADSDEVINNSYNKRQDLLAERVIRGEIQGSNGETLAKTVEDKKGNTSRVYPYDEMFAHIVGRFEKGKTGIESSENFNLLTSHNNPIMMVYNEISGVKNPGDNIITTLDVKLQEVAYNALGSQKGAVVVLEPSTGKILAMVSKPDYDPNEVSRNWEDLTDDTDNNSALVNRATQGLYPPGSTYKILTALEYIRENENTYKDYEYTCSGQGIFDSVSINCYKNEKHGKVDLLHSFSESCNTSFANMGTSLNIGSFRKLNETFLFNRSLPTNIPYKQSSFVLDSHSKKSEVPQTVIGQGKTLVSPFHNALITATIANGGTLMTPYVVDHITNSSGTLIKKNVPNIYGTLMTSKEAKILTQMMEEVVTSGTGSALNGLGIHSAGKTGSAEFNDKQQSHAWFVGFAPTDKPQLVVSIIVEGAGTGSSHAVPIAKKIFQEYFNR</sequence>
<keyword evidence="1" id="KW-0472">Membrane</keyword>
<dbReference type="GO" id="GO:0071972">
    <property type="term" value="F:peptidoglycan L,D-transpeptidase activity"/>
    <property type="evidence" value="ECO:0007669"/>
    <property type="project" value="TreeGrafter"/>
</dbReference>
<keyword evidence="1" id="KW-1133">Transmembrane helix</keyword>
<reference evidence="4 5" key="1">
    <citation type="submission" date="2018-11" db="EMBL/GenBank/DDBJ databases">
        <title>Genomic Encyclopedia of Type Strains, Phase IV (KMG-IV): sequencing the most valuable type-strain genomes for metagenomic binning, comparative biology and taxonomic classification.</title>
        <authorList>
            <person name="Goeker M."/>
        </authorList>
    </citation>
    <scope>NUCLEOTIDE SEQUENCE [LARGE SCALE GENOMIC DNA]</scope>
    <source>
        <strain evidence="4 5">DSM 26537</strain>
    </source>
</reference>
<feature type="domain" description="Penicillin-binding protein transpeptidase" evidence="2">
    <location>
        <begin position="177"/>
        <end position="486"/>
    </location>
</feature>
<dbReference type="InterPro" id="IPR050515">
    <property type="entry name" value="Beta-lactam/transpept"/>
</dbReference>
<keyword evidence="5" id="KW-1185">Reference proteome</keyword>
<dbReference type="GO" id="GO:0008658">
    <property type="term" value="F:penicillin binding"/>
    <property type="evidence" value="ECO:0007669"/>
    <property type="project" value="InterPro"/>
</dbReference>
<dbReference type="Gene3D" id="3.40.710.10">
    <property type="entry name" value="DD-peptidase/beta-lactamase superfamily"/>
    <property type="match status" value="1"/>
</dbReference>
<evidence type="ECO:0000259" key="3">
    <source>
        <dbReference type="Pfam" id="PF21922"/>
    </source>
</evidence>
<gene>
    <name evidence="4" type="ORF">EDD66_103361</name>
</gene>
<protein>
    <submittedName>
        <fullName evidence="4">Cell division protein FtsI/penicillin-binding protein 2</fullName>
    </submittedName>
</protein>
<dbReference type="Pfam" id="PF21922">
    <property type="entry name" value="PBP_dimer_2"/>
    <property type="match status" value="1"/>
</dbReference>
<name>A0A3N1XRX9_9FIRM</name>
<dbReference type="GO" id="GO:0051301">
    <property type="term" value="P:cell division"/>
    <property type="evidence" value="ECO:0007669"/>
    <property type="project" value="UniProtKB-KW"/>
</dbReference>
<dbReference type="Gene3D" id="3.90.1310.10">
    <property type="entry name" value="Penicillin-binding protein 2a (Domain 2)"/>
    <property type="match status" value="1"/>
</dbReference>
<dbReference type="GO" id="GO:0071555">
    <property type="term" value="P:cell wall organization"/>
    <property type="evidence" value="ECO:0007669"/>
    <property type="project" value="TreeGrafter"/>
</dbReference>
<evidence type="ECO:0000313" key="4">
    <source>
        <dbReference type="EMBL" id="ROR29423.1"/>
    </source>
</evidence>
<dbReference type="PANTHER" id="PTHR30627">
    <property type="entry name" value="PEPTIDOGLYCAN D,D-TRANSPEPTIDASE"/>
    <property type="match status" value="1"/>
</dbReference>
<evidence type="ECO:0000313" key="5">
    <source>
        <dbReference type="Proteomes" id="UP000273083"/>
    </source>
</evidence>
<proteinExistence type="predicted"/>
<dbReference type="InterPro" id="IPR054120">
    <property type="entry name" value="PBPA_dimer"/>
</dbReference>
<dbReference type="OrthoDB" id="9804124at2"/>
<evidence type="ECO:0000259" key="2">
    <source>
        <dbReference type="Pfam" id="PF00905"/>
    </source>
</evidence>
<organism evidence="4 5">
    <name type="scientific">Mobilisporobacter senegalensis</name>
    <dbReference type="NCBI Taxonomy" id="1329262"/>
    <lineage>
        <taxon>Bacteria</taxon>
        <taxon>Bacillati</taxon>
        <taxon>Bacillota</taxon>
        <taxon>Clostridia</taxon>
        <taxon>Lachnospirales</taxon>
        <taxon>Lachnospiraceae</taxon>
        <taxon>Mobilisporobacter</taxon>
    </lineage>
</organism>